<evidence type="ECO:0000313" key="8">
    <source>
        <dbReference type="Proteomes" id="UP000246058"/>
    </source>
</evidence>
<keyword evidence="2" id="KW-0812">Transmembrane</keyword>
<dbReference type="OrthoDB" id="7784409at2"/>
<proteinExistence type="predicted"/>
<sequence>MPEEARPSRPPHPRLPPRRADDRVVAALSPRVGRGGCCVAVAGLLVLTLAAPATRAADEGEKSVLGGLLSKALSTPSSRVAIGAVDGALSSDATIRDVAISDRDGVWLRLDRARIVWRRLALLSGRLEVDSLEIGKIEVLRRPIPAAHPATEEPDGTLLPDLPVKIAVKAFRLAELALAEPVAGQNARLAASGTVRLGNPAEGLDLDVSVNRLDAGGSFAARLLFVPKGERLEVRTVLSEPAGGLLSKGLNVPGEPPIALDLDGRGTLDAWNARLNFDAGEGIGAKGGARISRVGAERRLGLDLAARVEGLLPGPAAAVFAGTTKLDGAIGFADSGALRIDRLELASRTARLEARGNLDAARNADFLLQARAVPTEGDVTRTERAEIRTLVLDASLKGPLGRPRVLGTLRAAGLRAGDSALDRIEANLKAEPADAQRFALAADARVEGLALTDPALQRAIGGRAALDFAGSLDPDNVLTVSRLALEAPTLTATYAGRIGRNTLSGTAEGRLGDVAAFSGLAGRRLAGSLAGTARLGGDPARRAVSAEVDLRAGDLALGTPVLDRLLGETPRFTGRLSTVYDGYGFDAVRLEGARMIARLEGRATARLADARADIDLKDLSGLDPRLGGRATLSGRLTGTLERPNLAAVIEAPEASALGRPVRGLRADAIVTDALGQADASLKLAGSVGGKPLAGDLHLARAGADWQLDRLNLALGSVSLAGQGRLAAESWLAEGDLALKAGDLDDLSALALTRLGGGLEADLALTRAGGRQDAALKARAAQLRAGEIGLARLDADLRGSDLRAAPRLDGRLEADRLIAAGESLDTVRLTATGGPQATDLVLAAKARGFDLDGAARLMPGPPLRLALARFSAARGADRLALAAPATLTFADGAVAVDSLAVNAGSGRLTLAGRAGRDALDLKIGIRALPLALARIASPRLQVSGTLDGEADLAGTPERPRGRYSLSLARVVTPETRRAGLPPVEARASGTLSDGRVGIDGRVSAGRGAELTLGGSLPVDPDEALALTARGTLDAALANSLLSASGQRVGGRVALDARIGGTPAAPRAEGAATLSGGSFTDPLQGIRLTDIQGRAVGRGDTIVLERLTAATRNGGTLGAEGRVALEPARGFPGSVRITGRNAELVSSPLVTAVAGLDLSLSGPLAERPRITGRVDLASVEVSVPDRLPATAKPLPGTRRVNTTPEVRARLASRPQARQPAAAGKRGRAAAPFDAALDIQVEAPNRIFVRGRGIDAELGGSLRVTGSSRDPGATGAFEMRRGRLQIIGQRLDFTRGRLTFGGELTRPDLDFLAETKATDITARVAVTGPANQPAFEISSDPTLPQDEVLSRLLFKKASGSLSPFQALQLAQAVSQLSGGAGGPDVFESARKGLGLDSLDVSTGTSGGPAVGASRYLSDRLSVGVKAGAKPADTGAVINYDVTRRVKVQGEAGSDGRTSLGVGAEWEW</sequence>
<dbReference type="InterPro" id="IPR007452">
    <property type="entry name" value="TamB_C"/>
</dbReference>
<keyword evidence="4" id="KW-0472">Membrane</keyword>
<evidence type="ECO:0000259" key="6">
    <source>
        <dbReference type="Pfam" id="PF04357"/>
    </source>
</evidence>
<reference evidence="7 8" key="1">
    <citation type="submission" date="2018-05" db="EMBL/GenBank/DDBJ databases">
        <title>Complete Genome Sequence of Methylobacterium sp. 17Sr1-43.</title>
        <authorList>
            <person name="Srinivasan S."/>
        </authorList>
    </citation>
    <scope>NUCLEOTIDE SEQUENCE [LARGE SCALE GENOMIC DNA]</scope>
    <source>
        <strain evidence="7 8">17Sr1-43</strain>
    </source>
</reference>
<dbReference type="GO" id="GO:0005886">
    <property type="term" value="C:plasma membrane"/>
    <property type="evidence" value="ECO:0007669"/>
    <property type="project" value="InterPro"/>
</dbReference>
<evidence type="ECO:0000256" key="2">
    <source>
        <dbReference type="ARBA" id="ARBA00022692"/>
    </source>
</evidence>
<dbReference type="PANTHER" id="PTHR36985:SF1">
    <property type="entry name" value="TRANSLOCATION AND ASSEMBLY MODULE SUBUNIT TAMB"/>
    <property type="match status" value="1"/>
</dbReference>
<dbReference type="EMBL" id="CP029551">
    <property type="protein sequence ID" value="AWN37247.1"/>
    <property type="molecule type" value="Genomic_DNA"/>
</dbReference>
<feature type="compositionally biased region" description="Low complexity" evidence="5">
    <location>
        <begin position="1207"/>
        <end position="1221"/>
    </location>
</feature>
<evidence type="ECO:0000256" key="5">
    <source>
        <dbReference type="SAM" id="MobiDB-lite"/>
    </source>
</evidence>
<protein>
    <recommendedName>
        <fullName evidence="6">Translocation and assembly module TamB C-terminal domain-containing protein</fullName>
    </recommendedName>
</protein>
<evidence type="ECO:0000256" key="4">
    <source>
        <dbReference type="ARBA" id="ARBA00023136"/>
    </source>
</evidence>
<evidence type="ECO:0000256" key="3">
    <source>
        <dbReference type="ARBA" id="ARBA00022989"/>
    </source>
</evidence>
<feature type="region of interest" description="Disordered" evidence="5">
    <location>
        <begin position="1"/>
        <end position="20"/>
    </location>
</feature>
<evidence type="ECO:0000313" key="7">
    <source>
        <dbReference type="EMBL" id="AWN37247.1"/>
    </source>
</evidence>
<dbReference type="RefSeq" id="WP_109952326.1">
    <property type="nucleotide sequence ID" value="NZ_CP029551.1"/>
</dbReference>
<dbReference type="GO" id="GO:0009306">
    <property type="term" value="P:protein secretion"/>
    <property type="evidence" value="ECO:0007669"/>
    <property type="project" value="InterPro"/>
</dbReference>
<evidence type="ECO:0000256" key="1">
    <source>
        <dbReference type="ARBA" id="ARBA00004167"/>
    </source>
</evidence>
<keyword evidence="8" id="KW-1185">Reference proteome</keyword>
<comment type="subcellular location">
    <subcellularLocation>
        <location evidence="1">Membrane</location>
        <topology evidence="1">Single-pass membrane protein</topology>
    </subcellularLocation>
</comment>
<dbReference type="KEGG" id="meti:DK427_17195"/>
<accession>A0A2U8VU70</accession>
<dbReference type="PANTHER" id="PTHR36985">
    <property type="entry name" value="TRANSLOCATION AND ASSEMBLY MODULE SUBUNIT TAMB"/>
    <property type="match status" value="1"/>
</dbReference>
<organism evidence="7 8">
    <name type="scientific">Methylobacterium radiodurans</name>
    <dbReference type="NCBI Taxonomy" id="2202828"/>
    <lineage>
        <taxon>Bacteria</taxon>
        <taxon>Pseudomonadati</taxon>
        <taxon>Pseudomonadota</taxon>
        <taxon>Alphaproteobacteria</taxon>
        <taxon>Hyphomicrobiales</taxon>
        <taxon>Methylobacteriaceae</taxon>
        <taxon>Methylobacterium</taxon>
    </lineage>
</organism>
<gene>
    <name evidence="7" type="ORF">DK427_17195</name>
</gene>
<dbReference type="Proteomes" id="UP000246058">
    <property type="component" value="Chromosome"/>
</dbReference>
<name>A0A2U8VU70_9HYPH</name>
<feature type="domain" description="Translocation and assembly module TamB C-terminal" evidence="6">
    <location>
        <begin position="1103"/>
        <end position="1462"/>
    </location>
</feature>
<dbReference type="Pfam" id="PF04357">
    <property type="entry name" value="TamB"/>
    <property type="match status" value="1"/>
</dbReference>
<feature type="region of interest" description="Disordered" evidence="5">
    <location>
        <begin position="1207"/>
        <end position="1226"/>
    </location>
</feature>
<keyword evidence="3" id="KW-1133">Transmembrane helix</keyword>